<sequence>MARIIHEPSAIERAVVQSSVKIFMINGPSRTSIAHLIKSTGFSKAQFYKHFENKQDLYAAILLENEQDFGSRISDMRKRESLSKLLEDFLLFRIEDIEKFRLLIEIEVELDESNNRCERYLNWKALNQQHISEFTEVVASHLPLSADREDAYAYYALVWAMARGFCSIAETDRFYNLVQDRRAFTQFLLKALQNLTSINLEKGGS</sequence>
<dbReference type="GO" id="GO:0003677">
    <property type="term" value="F:DNA binding"/>
    <property type="evidence" value="ECO:0007669"/>
    <property type="project" value="UniProtKB-UniRule"/>
</dbReference>
<dbReference type="Pfam" id="PF00440">
    <property type="entry name" value="TetR_N"/>
    <property type="match status" value="1"/>
</dbReference>
<dbReference type="AlphaFoldDB" id="A0A5C8Z9N0"/>
<dbReference type="InterPro" id="IPR050624">
    <property type="entry name" value="HTH-type_Tx_Regulator"/>
</dbReference>
<evidence type="ECO:0000313" key="5">
    <source>
        <dbReference type="Proteomes" id="UP000321764"/>
    </source>
</evidence>
<evidence type="ECO:0000313" key="4">
    <source>
        <dbReference type="EMBL" id="TXR53510.1"/>
    </source>
</evidence>
<dbReference type="OrthoDB" id="9798857at2"/>
<dbReference type="SUPFAM" id="SSF46689">
    <property type="entry name" value="Homeodomain-like"/>
    <property type="match status" value="1"/>
</dbReference>
<evidence type="ECO:0000256" key="1">
    <source>
        <dbReference type="ARBA" id="ARBA00023125"/>
    </source>
</evidence>
<dbReference type="InterPro" id="IPR009057">
    <property type="entry name" value="Homeodomain-like_sf"/>
</dbReference>
<dbReference type="RefSeq" id="WP_147712912.1">
    <property type="nucleotide sequence ID" value="NZ_VKAD01000001.1"/>
</dbReference>
<dbReference type="PROSITE" id="PS50977">
    <property type="entry name" value="HTH_TETR_2"/>
    <property type="match status" value="1"/>
</dbReference>
<keyword evidence="1 2" id="KW-0238">DNA-binding</keyword>
<dbReference type="InterPro" id="IPR001647">
    <property type="entry name" value="HTH_TetR"/>
</dbReference>
<accession>A0A5C8Z9N0</accession>
<comment type="caution">
    <text evidence="4">The sequence shown here is derived from an EMBL/GenBank/DDBJ whole genome shotgun (WGS) entry which is preliminary data.</text>
</comment>
<dbReference type="Gene3D" id="1.10.357.10">
    <property type="entry name" value="Tetracycline Repressor, domain 2"/>
    <property type="match status" value="1"/>
</dbReference>
<dbReference type="EMBL" id="VKAD01000001">
    <property type="protein sequence ID" value="TXR53510.1"/>
    <property type="molecule type" value="Genomic_DNA"/>
</dbReference>
<dbReference type="Proteomes" id="UP000321764">
    <property type="component" value="Unassembled WGS sequence"/>
</dbReference>
<gene>
    <name evidence="4" type="ORF">FME95_02780</name>
</gene>
<dbReference type="PANTHER" id="PTHR43479">
    <property type="entry name" value="ACREF/ENVCD OPERON REPRESSOR-RELATED"/>
    <property type="match status" value="1"/>
</dbReference>
<dbReference type="PANTHER" id="PTHR43479:SF11">
    <property type="entry name" value="ACREF_ENVCD OPERON REPRESSOR-RELATED"/>
    <property type="match status" value="1"/>
</dbReference>
<reference evidence="4 5" key="1">
    <citation type="submission" date="2019-07" db="EMBL/GenBank/DDBJ databases">
        <title>Reinekea sp. strain SSH23 genome sequencing and assembly.</title>
        <authorList>
            <person name="Kim I."/>
        </authorList>
    </citation>
    <scope>NUCLEOTIDE SEQUENCE [LARGE SCALE GENOMIC DNA]</scope>
    <source>
        <strain evidence="4 5">SSH23</strain>
    </source>
</reference>
<proteinExistence type="predicted"/>
<name>A0A5C8Z9N0_9GAMM</name>
<evidence type="ECO:0000256" key="2">
    <source>
        <dbReference type="PROSITE-ProRule" id="PRU00335"/>
    </source>
</evidence>
<evidence type="ECO:0000259" key="3">
    <source>
        <dbReference type="PROSITE" id="PS50977"/>
    </source>
</evidence>
<feature type="domain" description="HTH tetR-type" evidence="3">
    <location>
        <begin position="9"/>
        <end position="69"/>
    </location>
</feature>
<keyword evidence="5" id="KW-1185">Reference proteome</keyword>
<feature type="DNA-binding region" description="H-T-H motif" evidence="2">
    <location>
        <begin position="32"/>
        <end position="51"/>
    </location>
</feature>
<organism evidence="4 5">
    <name type="scientific">Reinekea thalattae</name>
    <dbReference type="NCBI Taxonomy" id="2593301"/>
    <lineage>
        <taxon>Bacteria</taxon>
        <taxon>Pseudomonadati</taxon>
        <taxon>Pseudomonadota</taxon>
        <taxon>Gammaproteobacteria</taxon>
        <taxon>Oceanospirillales</taxon>
        <taxon>Saccharospirillaceae</taxon>
        <taxon>Reinekea</taxon>
    </lineage>
</organism>
<protein>
    <submittedName>
        <fullName evidence="4">TetR/AcrR family transcriptional regulator</fullName>
    </submittedName>
</protein>